<name>X1IWN5_9ZZZZ</name>
<accession>X1IWN5</accession>
<dbReference type="EMBL" id="BARU01028427">
    <property type="protein sequence ID" value="GAH70489.1"/>
    <property type="molecule type" value="Genomic_DNA"/>
</dbReference>
<reference evidence="1" key="1">
    <citation type="journal article" date="2014" name="Front. Microbiol.">
        <title>High frequency of phylogenetically diverse reductive dehalogenase-homologous genes in deep subseafloor sedimentary metagenomes.</title>
        <authorList>
            <person name="Kawai M."/>
            <person name="Futagami T."/>
            <person name="Toyoda A."/>
            <person name="Takaki Y."/>
            <person name="Nishi S."/>
            <person name="Hori S."/>
            <person name="Arai W."/>
            <person name="Tsubouchi T."/>
            <person name="Morono Y."/>
            <person name="Uchiyama I."/>
            <person name="Ito T."/>
            <person name="Fujiyama A."/>
            <person name="Inagaki F."/>
            <person name="Takami H."/>
        </authorList>
    </citation>
    <scope>NUCLEOTIDE SEQUENCE</scope>
    <source>
        <strain evidence="1">Expedition CK06-06</strain>
    </source>
</reference>
<comment type="caution">
    <text evidence="1">The sequence shown here is derived from an EMBL/GenBank/DDBJ whole genome shotgun (WGS) entry which is preliminary data.</text>
</comment>
<dbReference type="AlphaFoldDB" id="X1IWN5"/>
<sequence length="79" mass="8851">MREPDPSAWPVTGLRPTRTPLFTYALWIQYANIPVPPPEVPDVQWQGVVGRRLLTPAELAARRGYFEQRSAAPLAELAP</sequence>
<proteinExistence type="predicted"/>
<organism evidence="1">
    <name type="scientific">marine sediment metagenome</name>
    <dbReference type="NCBI Taxonomy" id="412755"/>
    <lineage>
        <taxon>unclassified sequences</taxon>
        <taxon>metagenomes</taxon>
        <taxon>ecological metagenomes</taxon>
    </lineage>
</organism>
<protein>
    <submittedName>
        <fullName evidence="1">Uncharacterized protein</fullName>
    </submittedName>
</protein>
<evidence type="ECO:0000313" key="1">
    <source>
        <dbReference type="EMBL" id="GAH70489.1"/>
    </source>
</evidence>
<gene>
    <name evidence="1" type="ORF">S03H2_45371</name>
</gene>